<dbReference type="CDD" id="cd06561">
    <property type="entry name" value="AlkD_like"/>
    <property type="match status" value="1"/>
</dbReference>
<dbReference type="PANTHER" id="PTHR34070:SF1">
    <property type="entry name" value="DNA ALKYLATION REPAIR PROTEIN"/>
    <property type="match status" value="1"/>
</dbReference>
<dbReference type="Gene3D" id="1.25.10.90">
    <property type="match status" value="1"/>
</dbReference>
<dbReference type="SUPFAM" id="SSF48371">
    <property type="entry name" value="ARM repeat"/>
    <property type="match status" value="1"/>
</dbReference>
<evidence type="ECO:0000313" key="1">
    <source>
        <dbReference type="EMBL" id="EFG95055.1"/>
    </source>
</evidence>
<dbReference type="PANTHER" id="PTHR34070">
    <property type="entry name" value="ARMADILLO-TYPE FOLD"/>
    <property type="match status" value="1"/>
</dbReference>
<dbReference type="Pfam" id="PF08713">
    <property type="entry name" value="DNA_alkylation"/>
    <property type="match status" value="1"/>
</dbReference>
<dbReference type="Proteomes" id="UP000003643">
    <property type="component" value="Unassembled WGS sequence"/>
</dbReference>
<dbReference type="InterPro" id="IPR014825">
    <property type="entry name" value="DNA_alkylation"/>
</dbReference>
<dbReference type="AlphaFoldDB" id="D5RDT0"/>
<reference evidence="1 2" key="1">
    <citation type="submission" date="2010-04" db="EMBL/GenBank/DDBJ databases">
        <authorList>
            <person name="Qin X."/>
            <person name="Bachman B."/>
            <person name="Battles P."/>
            <person name="Bell A."/>
            <person name="Bess C."/>
            <person name="Bickham C."/>
            <person name="Chaboub L."/>
            <person name="Chen D."/>
            <person name="Coyle M."/>
            <person name="Deiros D.R."/>
            <person name="Dinh H."/>
            <person name="Forbes L."/>
            <person name="Fowler G."/>
            <person name="Francisco L."/>
            <person name="Fu Q."/>
            <person name="Gubbala S."/>
            <person name="Hale W."/>
            <person name="Han Y."/>
            <person name="Hemphill L."/>
            <person name="Highlander S.K."/>
            <person name="Hirani K."/>
            <person name="Hogues M."/>
            <person name="Jackson L."/>
            <person name="Jakkamsetti A."/>
            <person name="Javaid M."/>
            <person name="Jiang H."/>
            <person name="Korchina V."/>
            <person name="Kovar C."/>
            <person name="Lara F."/>
            <person name="Lee S."/>
            <person name="Mata R."/>
            <person name="Mathew T."/>
            <person name="Moen C."/>
            <person name="Morales K."/>
            <person name="Munidasa M."/>
            <person name="Nazareth L."/>
            <person name="Ngo R."/>
            <person name="Nguyen L."/>
            <person name="Okwuonu G."/>
            <person name="Ongeri F."/>
            <person name="Patil S."/>
            <person name="Petrosino J."/>
            <person name="Pham C."/>
            <person name="Pham P."/>
            <person name="Pu L.-L."/>
            <person name="Puazo M."/>
            <person name="Raj R."/>
            <person name="Reid J."/>
            <person name="Rouhana J."/>
            <person name="Saada N."/>
            <person name="Shang Y."/>
            <person name="Simmons D."/>
            <person name="Thornton R."/>
            <person name="Warren J."/>
            <person name="Weissenberger G."/>
            <person name="Zhang J."/>
            <person name="Zhang L."/>
            <person name="Zhou C."/>
            <person name="Zhu D."/>
            <person name="Muzny D."/>
            <person name="Worley K."/>
            <person name="Gibbs R."/>
        </authorList>
    </citation>
    <scope>NUCLEOTIDE SEQUENCE [LARGE SCALE GENOMIC DNA]</scope>
    <source>
        <strain evidence="2">ATCC 23726 / VPI 4351</strain>
    </source>
</reference>
<organism evidence="1 2">
    <name type="scientific">Fusobacterium nucleatum subsp. nucleatum (strain ATCC 23726 / VPI 4351)</name>
    <dbReference type="NCBI Taxonomy" id="525283"/>
    <lineage>
        <taxon>Bacteria</taxon>
        <taxon>Fusobacteriati</taxon>
        <taxon>Fusobacteriota</taxon>
        <taxon>Fusobacteriia</taxon>
        <taxon>Fusobacteriales</taxon>
        <taxon>Fusobacteriaceae</taxon>
        <taxon>Fusobacterium</taxon>
    </lineage>
</organism>
<evidence type="ECO:0008006" key="3">
    <source>
        <dbReference type="Google" id="ProtNLM"/>
    </source>
</evidence>
<protein>
    <recommendedName>
        <fullName evidence="3">DNA alkylation repair protein</fullName>
    </recommendedName>
</protein>
<name>D5RDT0_FUSN2</name>
<accession>D5RDT0</accession>
<dbReference type="EMBL" id="ADVK01000039">
    <property type="protein sequence ID" value="EFG95055.1"/>
    <property type="molecule type" value="Genomic_DNA"/>
</dbReference>
<dbReference type="InterPro" id="IPR016024">
    <property type="entry name" value="ARM-type_fold"/>
</dbReference>
<proteinExistence type="predicted"/>
<comment type="caution">
    <text evidence="1">The sequence shown here is derived from an EMBL/GenBank/DDBJ whole genome shotgun (WGS) entry which is preliminary data.</text>
</comment>
<evidence type="ECO:0000313" key="2">
    <source>
        <dbReference type="Proteomes" id="UP000003643"/>
    </source>
</evidence>
<gene>
    <name evidence="1" type="ORF">HMPREF0397_1365</name>
</gene>
<sequence length="253" mass="30591">MVMGVYMEIENLTFKTEKEYKEFLDYLFSIRDIEYRDFNTKIVVPVDCEIIGIRTPILRDIAKKIAKTSSENFLNLFEKLFTKKKVKYYEEKVLYGFLIGYSKIDFQERLKRIDFFINIIDNWAVCDIVDSSFKFINKNKEDFYTYLTSKLSATNPWEQRFIFVMLLAYCVEEKYLKDIFKICEKIKSDEYYVKMAKAWLLSVCYVKYKNETYKFLEKTKLDAWTVNKSIQKIRESLRVTKEEKEKILVLKRK</sequence>